<keyword evidence="4" id="KW-0238">DNA-binding</keyword>
<feature type="domain" description="Myb-like" evidence="8">
    <location>
        <begin position="354"/>
        <end position="400"/>
    </location>
</feature>
<keyword evidence="11" id="KW-1185">Reference proteome</keyword>
<dbReference type="Pfam" id="PF08558">
    <property type="entry name" value="TRF"/>
    <property type="match status" value="1"/>
</dbReference>
<dbReference type="GO" id="GO:0007004">
    <property type="term" value="P:telomere maintenance via telomerase"/>
    <property type="evidence" value="ECO:0007669"/>
    <property type="project" value="TreeGrafter"/>
</dbReference>
<dbReference type="CDD" id="cd11660">
    <property type="entry name" value="SANT_TRF"/>
    <property type="match status" value="1"/>
</dbReference>
<dbReference type="GO" id="GO:0008301">
    <property type="term" value="F:DNA binding, bending"/>
    <property type="evidence" value="ECO:0007669"/>
    <property type="project" value="TreeGrafter"/>
</dbReference>
<sequence>MGGRGIQKQRTATQRRPFSFAVLGGSRGPPRGSPWLSSSPRFSFLSFRSCRPTSSLSAPVLSVCPLSPLSRGISSARQPRVCCLPEGAAAAARRRCRLHSQPCVRQCLQLQPARSRCLPTAEPGCSPIHECARSHGNVFSADGRDAFGNGAQPALGAAQAPRFAAHHSFCPADRGCGVQRISPLESALSFWTLLEREEIKLEKLHEDIHRLIQIQCVAVYMESRYFKEAAEALERLFTDSESDKPLRVKLATIIKSKDPYVPFLQSFSYSLLISKIKTYIELFVKRNGINFLIQVCGKRQTACQSVGQGASYCCVQFLSENKMSQSLIYLQSRPLIDTINQRNYFLKKAQVVIRWTEAEDMELRLGVREFGVGNWAKILVHGNFNNRTSVMLKDRWRTLSKIEQG</sequence>
<dbReference type="PROSITE" id="PS50090">
    <property type="entry name" value="MYB_LIKE"/>
    <property type="match status" value="1"/>
</dbReference>
<dbReference type="InterPro" id="IPR009057">
    <property type="entry name" value="Homeodomain-like_sf"/>
</dbReference>
<dbReference type="PANTHER" id="PTHR46734:SF1">
    <property type="entry name" value="TELOMERIC REPEAT-BINDING FACTOR 1"/>
    <property type="match status" value="1"/>
</dbReference>
<keyword evidence="2" id="KW-0158">Chromosome</keyword>
<keyword evidence="3" id="KW-0779">Telomere</keyword>
<dbReference type="PANTHER" id="PTHR46734">
    <property type="entry name" value="TELOMERIC REPEAT-BINDING FACTOR 1 TERF1"/>
    <property type="match status" value="1"/>
</dbReference>
<dbReference type="AlphaFoldDB" id="A0A8C5T1Z7"/>
<comment type="subcellular location">
    <subcellularLocation>
        <location evidence="1">Chromosome</location>
        <location evidence="1">Telomere</location>
    </subcellularLocation>
</comment>
<dbReference type="Pfam" id="PF00249">
    <property type="entry name" value="Myb_DNA-binding"/>
    <property type="match status" value="1"/>
</dbReference>
<dbReference type="GO" id="GO:0003720">
    <property type="term" value="F:telomerase activity"/>
    <property type="evidence" value="ECO:0007669"/>
    <property type="project" value="TreeGrafter"/>
</dbReference>
<accession>A0A8C5T1Z7</accession>
<dbReference type="Gene3D" id="1.10.10.60">
    <property type="entry name" value="Homeodomain-like"/>
    <property type="match status" value="1"/>
</dbReference>
<dbReference type="InterPro" id="IPR017930">
    <property type="entry name" value="Myb_dom"/>
</dbReference>
<evidence type="ECO:0000256" key="7">
    <source>
        <dbReference type="SAM" id="MobiDB-lite"/>
    </source>
</evidence>
<evidence type="ECO:0000256" key="1">
    <source>
        <dbReference type="ARBA" id="ARBA00004574"/>
    </source>
</evidence>
<evidence type="ECO:0000256" key="5">
    <source>
        <dbReference type="ARBA" id="ARBA00023242"/>
    </source>
</evidence>
<dbReference type="OrthoDB" id="608866at2759"/>
<dbReference type="SMART" id="SM00717">
    <property type="entry name" value="SANT"/>
    <property type="match status" value="1"/>
</dbReference>
<feature type="domain" description="HTH myb-type" evidence="9">
    <location>
        <begin position="354"/>
        <end position="404"/>
    </location>
</feature>
<dbReference type="Ensembl" id="ENSMCST00000000373.1">
    <property type="protein sequence ID" value="ENSMCSP00000000359.1"/>
    <property type="gene ID" value="ENSMCSG00000000267.1"/>
</dbReference>
<name>A0A8C5T1Z7_9PASS</name>
<dbReference type="GO" id="GO:0071532">
    <property type="term" value="F:ankyrin repeat binding"/>
    <property type="evidence" value="ECO:0007669"/>
    <property type="project" value="TreeGrafter"/>
</dbReference>
<dbReference type="GO" id="GO:0000783">
    <property type="term" value="C:nuclear telomere cap complex"/>
    <property type="evidence" value="ECO:0007669"/>
    <property type="project" value="TreeGrafter"/>
</dbReference>
<dbReference type="InterPro" id="IPR036507">
    <property type="entry name" value="Telomere_rpt-bd_fac_dimer_sf"/>
</dbReference>
<dbReference type="GO" id="GO:0008017">
    <property type="term" value="F:microtubule binding"/>
    <property type="evidence" value="ECO:0007669"/>
    <property type="project" value="TreeGrafter"/>
</dbReference>
<evidence type="ECO:0000259" key="9">
    <source>
        <dbReference type="PROSITE" id="PS51294"/>
    </source>
</evidence>
<dbReference type="GO" id="GO:0098505">
    <property type="term" value="F:G-rich strand telomeric DNA binding"/>
    <property type="evidence" value="ECO:0007669"/>
    <property type="project" value="TreeGrafter"/>
</dbReference>
<dbReference type="GO" id="GO:1905839">
    <property type="term" value="P:negative regulation of telomeric D-loop disassembly"/>
    <property type="evidence" value="ECO:0007669"/>
    <property type="project" value="TreeGrafter"/>
</dbReference>
<evidence type="ECO:0000256" key="6">
    <source>
        <dbReference type="ARBA" id="ARBA00023306"/>
    </source>
</evidence>
<protein>
    <submittedName>
        <fullName evidence="10">Uncharacterized protein</fullName>
    </submittedName>
</protein>
<evidence type="ECO:0000256" key="2">
    <source>
        <dbReference type="ARBA" id="ARBA00022454"/>
    </source>
</evidence>
<dbReference type="InterPro" id="IPR013867">
    <property type="entry name" value="Telomere_rpt-bd_fac_dimer_dom"/>
</dbReference>
<dbReference type="InterPro" id="IPR001005">
    <property type="entry name" value="SANT/Myb"/>
</dbReference>
<reference evidence="10" key="2">
    <citation type="submission" date="2025-09" db="UniProtKB">
        <authorList>
            <consortium name="Ensembl"/>
        </authorList>
    </citation>
    <scope>IDENTIFICATION</scope>
</reference>
<dbReference type="InterPro" id="IPR052450">
    <property type="entry name" value="TRBD-Containing_Protein"/>
</dbReference>
<reference evidence="10" key="1">
    <citation type="submission" date="2025-08" db="UniProtKB">
        <authorList>
            <consortium name="Ensembl"/>
        </authorList>
    </citation>
    <scope>IDENTIFICATION</scope>
</reference>
<organism evidence="10 11">
    <name type="scientific">Malurus cyaneus samueli</name>
    <dbReference type="NCBI Taxonomy" id="2593467"/>
    <lineage>
        <taxon>Eukaryota</taxon>
        <taxon>Metazoa</taxon>
        <taxon>Chordata</taxon>
        <taxon>Craniata</taxon>
        <taxon>Vertebrata</taxon>
        <taxon>Euteleostomi</taxon>
        <taxon>Archelosauria</taxon>
        <taxon>Archosauria</taxon>
        <taxon>Dinosauria</taxon>
        <taxon>Saurischia</taxon>
        <taxon>Theropoda</taxon>
        <taxon>Coelurosauria</taxon>
        <taxon>Aves</taxon>
        <taxon>Neognathae</taxon>
        <taxon>Neoaves</taxon>
        <taxon>Telluraves</taxon>
        <taxon>Australaves</taxon>
        <taxon>Passeriformes</taxon>
        <taxon>Meliphagoidea</taxon>
        <taxon>Maluridae</taxon>
        <taxon>Malurus</taxon>
    </lineage>
</organism>
<dbReference type="GO" id="GO:0005654">
    <property type="term" value="C:nucleoplasm"/>
    <property type="evidence" value="ECO:0007669"/>
    <property type="project" value="UniProtKB-ARBA"/>
</dbReference>
<dbReference type="Proteomes" id="UP000694560">
    <property type="component" value="Unplaced"/>
</dbReference>
<evidence type="ECO:0000313" key="10">
    <source>
        <dbReference type="Ensembl" id="ENSMCSP00000000359.1"/>
    </source>
</evidence>
<dbReference type="GO" id="GO:0042803">
    <property type="term" value="F:protein homodimerization activity"/>
    <property type="evidence" value="ECO:0007669"/>
    <property type="project" value="InterPro"/>
</dbReference>
<keyword evidence="5" id="KW-0539">Nucleus</keyword>
<feature type="region of interest" description="Disordered" evidence="7">
    <location>
        <begin position="1"/>
        <end position="34"/>
    </location>
</feature>
<dbReference type="SUPFAM" id="SSF46689">
    <property type="entry name" value="Homeodomain-like"/>
    <property type="match status" value="1"/>
</dbReference>
<dbReference type="SUPFAM" id="SSF63600">
    <property type="entry name" value="Telomeric repeat binding factor (TRF) dimerisation domain"/>
    <property type="match status" value="1"/>
</dbReference>
<evidence type="ECO:0000259" key="8">
    <source>
        <dbReference type="PROSITE" id="PS50090"/>
    </source>
</evidence>
<proteinExistence type="predicted"/>
<dbReference type="PROSITE" id="PS51294">
    <property type="entry name" value="HTH_MYB"/>
    <property type="match status" value="1"/>
</dbReference>
<dbReference type="GO" id="GO:0008156">
    <property type="term" value="P:negative regulation of DNA replication"/>
    <property type="evidence" value="ECO:0007669"/>
    <property type="project" value="TreeGrafter"/>
</dbReference>
<evidence type="ECO:0000256" key="3">
    <source>
        <dbReference type="ARBA" id="ARBA00022895"/>
    </source>
</evidence>
<keyword evidence="6" id="KW-0131">Cell cycle</keyword>
<evidence type="ECO:0000313" key="11">
    <source>
        <dbReference type="Proteomes" id="UP000694560"/>
    </source>
</evidence>
<dbReference type="GO" id="GO:0003691">
    <property type="term" value="F:double-stranded telomeric DNA binding"/>
    <property type="evidence" value="ECO:0007669"/>
    <property type="project" value="TreeGrafter"/>
</dbReference>
<dbReference type="Gene3D" id="1.25.40.210">
    <property type="entry name" value="Telomere repeat-binding factor, dimerisation domain"/>
    <property type="match status" value="1"/>
</dbReference>
<evidence type="ECO:0000256" key="4">
    <source>
        <dbReference type="ARBA" id="ARBA00023125"/>
    </source>
</evidence>